<proteinExistence type="predicted"/>
<dbReference type="AlphaFoldDB" id="A0A147ETC8"/>
<dbReference type="Gene3D" id="3.50.50.60">
    <property type="entry name" value="FAD/NAD(P)-binding domain"/>
    <property type="match status" value="2"/>
</dbReference>
<dbReference type="PANTHER" id="PTHR42877:SF4">
    <property type="entry name" value="FAD_NAD(P)-BINDING DOMAIN-CONTAINING PROTEIN-RELATED"/>
    <property type="match status" value="1"/>
</dbReference>
<evidence type="ECO:0000313" key="1">
    <source>
        <dbReference type="EMBL" id="KTR89707.1"/>
    </source>
</evidence>
<dbReference type="OrthoDB" id="5168853at2"/>
<organism evidence="1 2">
    <name type="scientific">Microbacterium testaceum</name>
    <name type="common">Aureobacterium testaceum</name>
    <name type="synonym">Brevibacterium testaceum</name>
    <dbReference type="NCBI Taxonomy" id="2033"/>
    <lineage>
        <taxon>Bacteria</taxon>
        <taxon>Bacillati</taxon>
        <taxon>Actinomycetota</taxon>
        <taxon>Actinomycetes</taxon>
        <taxon>Micrococcales</taxon>
        <taxon>Microbacteriaceae</taxon>
        <taxon>Microbacterium</taxon>
    </lineage>
</organism>
<name>A0A147ETC8_MICTE</name>
<reference evidence="1 2" key="1">
    <citation type="journal article" date="2016" name="Front. Microbiol.">
        <title>Genomic Resource of Rice Seed Associated Bacteria.</title>
        <authorList>
            <person name="Midha S."/>
            <person name="Bansal K."/>
            <person name="Sharma S."/>
            <person name="Kumar N."/>
            <person name="Patil P.P."/>
            <person name="Chaudhry V."/>
            <person name="Patil P.B."/>
        </authorList>
    </citation>
    <scope>NUCLEOTIDE SEQUENCE [LARGE SCALE GENOMIC DNA]</scope>
    <source>
        <strain evidence="1 2">NS220</strain>
    </source>
</reference>
<dbReference type="PRINTS" id="PR00469">
    <property type="entry name" value="PNDRDTASEII"/>
</dbReference>
<dbReference type="EMBL" id="LDRT01000130">
    <property type="protein sequence ID" value="KTR89707.1"/>
    <property type="molecule type" value="Genomic_DNA"/>
</dbReference>
<dbReference type="Pfam" id="PF13738">
    <property type="entry name" value="Pyr_redox_3"/>
    <property type="match status" value="1"/>
</dbReference>
<protein>
    <submittedName>
        <fullName evidence="1">4-hydroxyacetophenone monooxygenase</fullName>
    </submittedName>
</protein>
<dbReference type="RefSeq" id="WP_081323225.1">
    <property type="nucleotide sequence ID" value="NZ_LDRT01000130.1"/>
</dbReference>
<keyword evidence="1" id="KW-0560">Oxidoreductase</keyword>
<dbReference type="InterPro" id="IPR051209">
    <property type="entry name" value="FAD-bind_Monooxygenase_sf"/>
</dbReference>
<gene>
    <name evidence="1" type="ORF">NS220_15825</name>
</gene>
<sequence length="391" mass="41234">MRTIDVAIVGAGFAGLAMAGALRRAGRDDLVVLERADDVGGTWRDNTYPGVACDVPAHLYSLAAHPNAHWSRTFAPGGEIQAYLRDVAAREGLGDRLRLRTPMLGAQWDAIDAVWRIDTGAEPLTARSLVLACGRLTEPHVPAIDGLESFEGALFHSARWDHDVDLTGKRVAVVGTGASAVQLVPELARRAAHVTLFQRTPAWIVPRGGSEIPLAERERLLENPGDLARLRAELYTEGEARFASRSGDAAASATAREAALAHLHAQVSDPALRAALTPDYAFGCKRVLLSDAFYPAVASDAVTLEPTALTAVDGSTLTAASGAEFEADVLVLATGFASAEQPYADLVRGDDGTLAEHWSEGMTSFGSTVVAGFPNLFVLNGPNASLGHNSA</sequence>
<dbReference type="InterPro" id="IPR036188">
    <property type="entry name" value="FAD/NAD-bd_sf"/>
</dbReference>
<feature type="non-terminal residue" evidence="1">
    <location>
        <position position="391"/>
    </location>
</feature>
<dbReference type="PANTHER" id="PTHR42877">
    <property type="entry name" value="L-ORNITHINE N(5)-MONOOXYGENASE-RELATED"/>
    <property type="match status" value="1"/>
</dbReference>
<accession>A0A147ETC8</accession>
<dbReference type="GO" id="GO:0004497">
    <property type="term" value="F:monooxygenase activity"/>
    <property type="evidence" value="ECO:0007669"/>
    <property type="project" value="UniProtKB-KW"/>
</dbReference>
<dbReference type="SUPFAM" id="SSF51905">
    <property type="entry name" value="FAD/NAD(P)-binding domain"/>
    <property type="match status" value="2"/>
</dbReference>
<dbReference type="Proteomes" id="UP000075025">
    <property type="component" value="Unassembled WGS sequence"/>
</dbReference>
<evidence type="ECO:0000313" key="2">
    <source>
        <dbReference type="Proteomes" id="UP000075025"/>
    </source>
</evidence>
<comment type="caution">
    <text evidence="1">The sequence shown here is derived from an EMBL/GenBank/DDBJ whole genome shotgun (WGS) entry which is preliminary data.</text>
</comment>
<keyword evidence="1" id="KW-0503">Monooxygenase</keyword>